<dbReference type="InterPro" id="IPR007739">
    <property type="entry name" value="RgpF"/>
</dbReference>
<dbReference type="EMBL" id="CP033367">
    <property type="protein sequence ID" value="QKD00702.1"/>
    <property type="molecule type" value="Genomic_DNA"/>
</dbReference>
<evidence type="ECO:0000313" key="2">
    <source>
        <dbReference type="Proteomes" id="UP000503017"/>
    </source>
</evidence>
<evidence type="ECO:0000313" key="1">
    <source>
        <dbReference type="EMBL" id="QKD00702.1"/>
    </source>
</evidence>
<dbReference type="AlphaFoldDB" id="A0A6M7WDZ6"/>
<proteinExistence type="predicted"/>
<protein>
    <submittedName>
        <fullName evidence="1">Rhamnan synthesis F</fullName>
    </submittedName>
</protein>
<reference evidence="1 2" key="1">
    <citation type="submission" date="2018-10" db="EMBL/GenBank/DDBJ databases">
        <authorList>
            <person name="Perry B.J."/>
            <person name="Sullivan J.T."/>
            <person name="Murphy R.J.T."/>
            <person name="Ramsay J.P."/>
            <person name="Ronson C.W."/>
        </authorList>
    </citation>
    <scope>NUCLEOTIDE SEQUENCE [LARGE SCALE GENOMIC DNA]</scope>
    <source>
        <strain evidence="1 2">R88b</strain>
    </source>
</reference>
<name>A0A6M7WDZ6_RHILI</name>
<sequence>MSPDAAGTRVALPDVLSSKPQIGGACGVDRSGALSEIHIHAPGRYIVELSPTDRRMPFLRLNVCRRGHPDRVVYVPVAKRTSYLLKSSEGGVSLQFDRSDIIASGIRRIGIGDLGLVLRRRRRQKQFELPLGQGIVLRPLLHLAGAEGQHLTAALVSLTGWGFGVASDNLQKTLSRLFDGPPAQARERLPAAEPKIAVAMHLHYSDLWPEFETLLEAIDRPFHLILTLTGPDATLTERVQARFPAAEIMVYDNRGRDIGPFVQLLREGRLDRFDLICKLHGKKSGSSGPRMVLGEIWRQASAFDLIGSRDVVDRIVAAFERSPETGMIGSRRFLLPNEWKAEAAGWGKNREAILTLLEMLGMAADSPLHFFAGTMFWVRRRALEPLKRLDLSLASFPGETGQLDGTLQHALERILGMICTKVSGTAWDDENEA</sequence>
<gene>
    <name evidence="1" type="ORF">EB235_03755</name>
</gene>
<dbReference type="Proteomes" id="UP000503017">
    <property type="component" value="Chromosome"/>
</dbReference>
<dbReference type="Pfam" id="PF05045">
    <property type="entry name" value="RgpF"/>
    <property type="match status" value="1"/>
</dbReference>
<accession>A0A6M7WDZ6</accession>
<organism evidence="1 2">
    <name type="scientific">Mesorhizobium loti R88b</name>
    <dbReference type="NCBI Taxonomy" id="935548"/>
    <lineage>
        <taxon>Bacteria</taxon>
        <taxon>Pseudomonadati</taxon>
        <taxon>Pseudomonadota</taxon>
        <taxon>Alphaproteobacteria</taxon>
        <taxon>Hyphomicrobiales</taxon>
        <taxon>Phyllobacteriaceae</taxon>
        <taxon>Mesorhizobium</taxon>
    </lineage>
</organism>